<dbReference type="RefSeq" id="WP_278099045.1">
    <property type="nucleotide sequence ID" value="NZ_CP091092.1"/>
</dbReference>
<organism evidence="3 4">
    <name type="scientific">Methanomicrobium antiquum</name>
    <dbReference type="NCBI Taxonomy" id="487686"/>
    <lineage>
        <taxon>Archaea</taxon>
        <taxon>Methanobacteriati</taxon>
        <taxon>Methanobacteriota</taxon>
        <taxon>Stenosarchaea group</taxon>
        <taxon>Methanomicrobia</taxon>
        <taxon>Methanomicrobiales</taxon>
        <taxon>Methanomicrobiaceae</taxon>
        <taxon>Methanomicrobium</taxon>
    </lineage>
</organism>
<dbReference type="PANTHER" id="PTHR46268">
    <property type="entry name" value="STRESS RESPONSE PROTEIN NHAX"/>
    <property type="match status" value="1"/>
</dbReference>
<dbReference type="AlphaFoldDB" id="A0AAF0JM95"/>
<protein>
    <submittedName>
        <fullName evidence="3">Universal stress protein</fullName>
    </submittedName>
</protein>
<accession>A0AAF0JM95</accession>
<reference evidence="3" key="1">
    <citation type="submission" date="2022-01" db="EMBL/GenBank/DDBJ databases">
        <title>Complete genome of Methanomicrobium antiquum DSM 21220.</title>
        <authorList>
            <person name="Chen S.-C."/>
            <person name="You Y.-T."/>
            <person name="Zhou Y.-Z."/>
            <person name="Lai M.-C."/>
        </authorList>
    </citation>
    <scope>NUCLEOTIDE SEQUENCE</scope>
    <source>
        <strain evidence="3">DSM 21220</strain>
    </source>
</reference>
<dbReference type="EMBL" id="CP091092">
    <property type="protein sequence ID" value="WFN36206.1"/>
    <property type="molecule type" value="Genomic_DNA"/>
</dbReference>
<evidence type="ECO:0000256" key="1">
    <source>
        <dbReference type="ARBA" id="ARBA00008791"/>
    </source>
</evidence>
<name>A0AAF0JM95_9EURY</name>
<feature type="domain" description="UspA" evidence="2">
    <location>
        <begin position="1"/>
        <end position="148"/>
    </location>
</feature>
<dbReference type="CDD" id="cd00293">
    <property type="entry name" value="USP-like"/>
    <property type="match status" value="1"/>
</dbReference>
<dbReference type="InterPro" id="IPR006015">
    <property type="entry name" value="Universal_stress_UspA"/>
</dbReference>
<dbReference type="PANTHER" id="PTHR46268:SF6">
    <property type="entry name" value="UNIVERSAL STRESS PROTEIN UP12"/>
    <property type="match status" value="1"/>
</dbReference>
<dbReference type="InterPro" id="IPR006016">
    <property type="entry name" value="UspA"/>
</dbReference>
<dbReference type="Gene3D" id="3.40.50.620">
    <property type="entry name" value="HUPs"/>
    <property type="match status" value="1"/>
</dbReference>
<dbReference type="Proteomes" id="UP001218895">
    <property type="component" value="Chromosome"/>
</dbReference>
<gene>
    <name evidence="3" type="ORF">L1994_08625</name>
</gene>
<dbReference type="Pfam" id="PF00582">
    <property type="entry name" value="Usp"/>
    <property type="match status" value="1"/>
</dbReference>
<dbReference type="PIRSF" id="PIRSF006276">
    <property type="entry name" value="UspA"/>
    <property type="match status" value="1"/>
</dbReference>
<proteinExistence type="inferred from homology"/>
<dbReference type="KEGG" id="manq:L1994_08625"/>
<evidence type="ECO:0000313" key="4">
    <source>
        <dbReference type="Proteomes" id="UP001218895"/>
    </source>
</evidence>
<dbReference type="SUPFAM" id="SSF52402">
    <property type="entry name" value="Adenine nucleotide alpha hydrolases-like"/>
    <property type="match status" value="1"/>
</dbReference>
<dbReference type="InterPro" id="IPR014729">
    <property type="entry name" value="Rossmann-like_a/b/a_fold"/>
</dbReference>
<sequence>MYSKIIVSIDGSESSLKALKKAIKIASTWNSKVYGIYVINTGIYGTSVVDPALGVSDPSSDRIFDLLKSEGEEILKDAKAVADEMNYEVEFLSRLGDARDEVLDFANEIQADLIVVGSTGKGMTKRLLLGSVSTAIVTHSKISVLVVR</sequence>
<keyword evidence="4" id="KW-1185">Reference proteome</keyword>
<dbReference type="GeneID" id="79950457"/>
<comment type="similarity">
    <text evidence="1">Belongs to the universal stress protein A family.</text>
</comment>
<dbReference type="PRINTS" id="PR01438">
    <property type="entry name" value="UNVRSLSTRESS"/>
</dbReference>
<evidence type="ECO:0000313" key="3">
    <source>
        <dbReference type="EMBL" id="WFN36206.1"/>
    </source>
</evidence>
<evidence type="ECO:0000259" key="2">
    <source>
        <dbReference type="Pfam" id="PF00582"/>
    </source>
</evidence>